<feature type="transmembrane region" description="Helical" evidence="8">
    <location>
        <begin position="115"/>
        <end position="136"/>
    </location>
</feature>
<feature type="transmembrane region" description="Helical" evidence="8">
    <location>
        <begin position="424"/>
        <end position="449"/>
    </location>
</feature>
<gene>
    <name evidence="9" type="ORF">UW47_C0001G0010</name>
</gene>
<feature type="transmembrane region" description="Helical" evidence="8">
    <location>
        <begin position="287"/>
        <end position="309"/>
    </location>
</feature>
<dbReference type="InterPro" id="IPR051050">
    <property type="entry name" value="Lipid_II_flippase_MurJ/MviN"/>
</dbReference>
<feature type="transmembrane region" description="Helical" evidence="8">
    <location>
        <begin position="390"/>
        <end position="412"/>
    </location>
</feature>
<evidence type="ECO:0000313" key="10">
    <source>
        <dbReference type="Proteomes" id="UP000034525"/>
    </source>
</evidence>
<evidence type="ECO:0000256" key="6">
    <source>
        <dbReference type="ARBA" id="ARBA00022989"/>
    </source>
</evidence>
<keyword evidence="7 8" id="KW-0472">Membrane</keyword>
<dbReference type="Pfam" id="PF03023">
    <property type="entry name" value="MurJ"/>
    <property type="match status" value="1"/>
</dbReference>
<comment type="caution">
    <text evidence="9">The sequence shown here is derived from an EMBL/GenBank/DDBJ whole genome shotgun (WGS) entry which is preliminary data.</text>
</comment>
<keyword evidence="4" id="KW-0133">Cell shape</keyword>
<evidence type="ECO:0000313" key="9">
    <source>
        <dbReference type="EMBL" id="KKT54988.1"/>
    </source>
</evidence>
<evidence type="ECO:0000256" key="7">
    <source>
        <dbReference type="ARBA" id="ARBA00023136"/>
    </source>
</evidence>
<dbReference type="PANTHER" id="PTHR47019">
    <property type="entry name" value="LIPID II FLIPPASE MURJ"/>
    <property type="match status" value="1"/>
</dbReference>
<sequence length="548" mass="60114">MVMIVVSMVLGLIRQRVLASYFTPDSLSLFFAAFRLPDAIFQVLVFGTFSSAFIPVFTKTLKEGEAKAWLLAGKVVSIGLAILLFAVAIVGFGAVKIYSVIAPGYGVAGTAEIAFLARILFAAQGFFVISYVLTGVLESLRRFLIPALAPIFYNLGIILGTVILTPYLGLTAPAVGVVIGAFAHFIIQYPLSRKLGFRFTFDLRPDDGVKKIGQLALPRVIDLAFDQIGKSAELFLSSIISQASYTYYTFANSLQLLPVTLFGTSLAKAVLPMLSSVEGDWKEYRKILLAAIYQAIFFTLPLSAALIALRIPVVRLIYGTKIFDWEATIQTGTILSVFAIATVSQTLMSVLARAFFALHDTKTPVLISFIGLAILVVGDFILVKGFHLEVWALAASFAVSTIVEAIILLILIDKKVGGIISSKLIIHVLKILGATTISGGAMFFILKIFDKSVWVKRLSFLSGLEVTKTFPFERFMLDTRYTGNVIILTVMTFLVGALIYTLVSLLFKIEEARYFIRVVRRIMVKRTLPPLPPKEQEPITPVTDTQVQ</sequence>
<dbReference type="PRINTS" id="PR01806">
    <property type="entry name" value="VIRFACTRMVIN"/>
</dbReference>
<evidence type="ECO:0000256" key="1">
    <source>
        <dbReference type="ARBA" id="ARBA00004651"/>
    </source>
</evidence>
<keyword evidence="3 8" id="KW-0812">Transmembrane</keyword>
<dbReference type="InterPro" id="IPR004268">
    <property type="entry name" value="MurJ"/>
</dbReference>
<dbReference type="GO" id="GO:0015648">
    <property type="term" value="F:lipid-linked peptidoglycan transporter activity"/>
    <property type="evidence" value="ECO:0007669"/>
    <property type="project" value="TreeGrafter"/>
</dbReference>
<name>A0A837IA18_9BACT</name>
<feature type="transmembrane region" description="Helical" evidence="8">
    <location>
        <begin position="170"/>
        <end position="191"/>
    </location>
</feature>
<keyword evidence="6 8" id="KW-1133">Transmembrane helix</keyword>
<proteinExistence type="predicted"/>
<feature type="transmembrane region" description="Helical" evidence="8">
    <location>
        <begin position="364"/>
        <end position="384"/>
    </location>
</feature>
<evidence type="ECO:0000256" key="3">
    <source>
        <dbReference type="ARBA" id="ARBA00022692"/>
    </source>
</evidence>
<comment type="subcellular location">
    <subcellularLocation>
        <location evidence="1">Cell membrane</location>
        <topology evidence="1">Multi-pass membrane protein</topology>
    </subcellularLocation>
</comment>
<evidence type="ECO:0000256" key="5">
    <source>
        <dbReference type="ARBA" id="ARBA00022984"/>
    </source>
</evidence>
<dbReference type="GO" id="GO:0034204">
    <property type="term" value="P:lipid translocation"/>
    <property type="evidence" value="ECO:0007669"/>
    <property type="project" value="TreeGrafter"/>
</dbReference>
<feature type="transmembrane region" description="Helical" evidence="8">
    <location>
        <begin position="39"/>
        <end position="57"/>
    </location>
</feature>
<feature type="transmembrane region" description="Helical" evidence="8">
    <location>
        <begin position="143"/>
        <end position="164"/>
    </location>
</feature>
<dbReference type="AlphaFoldDB" id="A0A837IA18"/>
<organism evidence="9 10">
    <name type="scientific">Candidatus Woesebacteria bacterium GW2011_GWA1_44_23</name>
    <dbReference type="NCBI Taxonomy" id="1618558"/>
    <lineage>
        <taxon>Bacteria</taxon>
        <taxon>Candidatus Woeseibacteriota</taxon>
    </lineage>
</organism>
<evidence type="ECO:0000256" key="4">
    <source>
        <dbReference type="ARBA" id="ARBA00022960"/>
    </source>
</evidence>
<accession>A0A837IA18</accession>
<dbReference type="NCBIfam" id="TIGR01695">
    <property type="entry name" value="murJ_mviN"/>
    <property type="match status" value="1"/>
</dbReference>
<feature type="transmembrane region" description="Helical" evidence="8">
    <location>
        <begin position="329"/>
        <end position="352"/>
    </location>
</feature>
<dbReference type="GO" id="GO:0005886">
    <property type="term" value="C:plasma membrane"/>
    <property type="evidence" value="ECO:0007669"/>
    <property type="project" value="UniProtKB-SubCell"/>
</dbReference>
<feature type="transmembrane region" description="Helical" evidence="8">
    <location>
        <begin position="69"/>
        <end position="95"/>
    </location>
</feature>
<dbReference type="CDD" id="cd13123">
    <property type="entry name" value="MATE_MurJ_like"/>
    <property type="match status" value="1"/>
</dbReference>
<evidence type="ECO:0000256" key="2">
    <source>
        <dbReference type="ARBA" id="ARBA00022475"/>
    </source>
</evidence>
<dbReference type="Proteomes" id="UP000034525">
    <property type="component" value="Unassembled WGS sequence"/>
</dbReference>
<dbReference type="GO" id="GO:0008360">
    <property type="term" value="P:regulation of cell shape"/>
    <property type="evidence" value="ECO:0007669"/>
    <property type="project" value="UniProtKB-KW"/>
</dbReference>
<dbReference type="EMBL" id="LCIL01000001">
    <property type="protein sequence ID" value="KKT54988.1"/>
    <property type="molecule type" value="Genomic_DNA"/>
</dbReference>
<evidence type="ECO:0000256" key="8">
    <source>
        <dbReference type="SAM" id="Phobius"/>
    </source>
</evidence>
<dbReference type="GO" id="GO:0009252">
    <property type="term" value="P:peptidoglycan biosynthetic process"/>
    <property type="evidence" value="ECO:0007669"/>
    <property type="project" value="UniProtKB-KW"/>
</dbReference>
<dbReference type="PANTHER" id="PTHR47019:SF1">
    <property type="entry name" value="LIPID II FLIPPASE MURJ"/>
    <property type="match status" value="1"/>
</dbReference>
<keyword evidence="2" id="KW-1003">Cell membrane</keyword>
<feature type="transmembrane region" description="Helical" evidence="8">
    <location>
        <begin position="485"/>
        <end position="507"/>
    </location>
</feature>
<reference evidence="9 10" key="1">
    <citation type="journal article" date="2015" name="Nature">
        <title>rRNA introns, odd ribosomes, and small enigmatic genomes across a large radiation of phyla.</title>
        <authorList>
            <person name="Brown C.T."/>
            <person name="Hug L.A."/>
            <person name="Thomas B.C."/>
            <person name="Sharon I."/>
            <person name="Castelle C.J."/>
            <person name="Singh A."/>
            <person name="Wilkins M.J."/>
            <person name="Williams K.H."/>
            <person name="Banfield J.F."/>
        </authorList>
    </citation>
    <scope>NUCLEOTIDE SEQUENCE [LARGE SCALE GENOMIC DNA]</scope>
</reference>
<protein>
    <submittedName>
        <fullName evidence="9">Putative peptidoglycan lipid II flippase MurJ</fullName>
    </submittedName>
</protein>
<keyword evidence="5" id="KW-0573">Peptidoglycan synthesis</keyword>